<dbReference type="Gene3D" id="3.30.930.10">
    <property type="entry name" value="Bira Bifunctional Protein, Domain 2"/>
    <property type="match status" value="1"/>
</dbReference>
<dbReference type="SUPFAM" id="SSF55681">
    <property type="entry name" value="Class II aaRS and biotin synthetases"/>
    <property type="match status" value="1"/>
</dbReference>
<dbReference type="Gene3D" id="2.30.30.100">
    <property type="match status" value="1"/>
</dbReference>
<dbReference type="CDD" id="cd16442">
    <property type="entry name" value="BPL"/>
    <property type="match status" value="1"/>
</dbReference>
<evidence type="ECO:0000313" key="9">
    <source>
        <dbReference type="Proteomes" id="UP000092626"/>
    </source>
</evidence>
<reference evidence="8 9" key="1">
    <citation type="submission" date="2014-11" db="EMBL/GenBank/DDBJ databases">
        <title>Pan-genome of Gallibacterium spp.</title>
        <authorList>
            <person name="Kudirkiene E."/>
            <person name="Bojesen A.M."/>
        </authorList>
    </citation>
    <scope>NUCLEOTIDE SEQUENCE [LARGE SCALE GENOMIC DNA]</scope>
    <source>
        <strain evidence="8 9">59/S3/89</strain>
    </source>
</reference>
<evidence type="ECO:0000256" key="2">
    <source>
        <dbReference type="ARBA" id="ARBA00022741"/>
    </source>
</evidence>
<keyword evidence="3" id="KW-0067">ATP-binding</keyword>
<comment type="catalytic activity">
    <reaction evidence="6">
        <text>biotin + L-lysyl-[protein] + ATP = N(6)-biotinyl-L-lysyl-[protein] + AMP + diphosphate + H(+)</text>
        <dbReference type="Rhea" id="RHEA:11756"/>
        <dbReference type="Rhea" id="RHEA-COMP:9752"/>
        <dbReference type="Rhea" id="RHEA-COMP:10505"/>
        <dbReference type="ChEBI" id="CHEBI:15378"/>
        <dbReference type="ChEBI" id="CHEBI:29969"/>
        <dbReference type="ChEBI" id="CHEBI:30616"/>
        <dbReference type="ChEBI" id="CHEBI:33019"/>
        <dbReference type="ChEBI" id="CHEBI:57586"/>
        <dbReference type="ChEBI" id="CHEBI:83144"/>
        <dbReference type="ChEBI" id="CHEBI:456215"/>
        <dbReference type="EC" id="6.3.4.15"/>
    </reaction>
</comment>
<evidence type="ECO:0000256" key="1">
    <source>
        <dbReference type="ARBA" id="ARBA00022598"/>
    </source>
</evidence>
<dbReference type="Pfam" id="PF02237">
    <property type="entry name" value="BPL_C"/>
    <property type="match status" value="1"/>
</dbReference>
<proteinExistence type="predicted"/>
<evidence type="ECO:0000259" key="7">
    <source>
        <dbReference type="PROSITE" id="PS51733"/>
    </source>
</evidence>
<dbReference type="EMBL" id="JTJR01000010">
    <property type="protein sequence ID" value="OBX05365.1"/>
    <property type="molecule type" value="Genomic_DNA"/>
</dbReference>
<dbReference type="InterPro" id="IPR004408">
    <property type="entry name" value="Biotin_CoA_COase_ligase"/>
</dbReference>
<dbReference type="PANTHER" id="PTHR12835">
    <property type="entry name" value="BIOTIN PROTEIN LIGASE"/>
    <property type="match status" value="1"/>
</dbReference>
<dbReference type="NCBIfam" id="TIGR00121">
    <property type="entry name" value="birA_ligase"/>
    <property type="match status" value="1"/>
</dbReference>
<feature type="domain" description="BPL/LPL catalytic" evidence="7">
    <location>
        <begin position="59"/>
        <end position="245"/>
    </location>
</feature>
<dbReference type="PANTHER" id="PTHR12835:SF5">
    <property type="entry name" value="BIOTIN--PROTEIN LIGASE"/>
    <property type="match status" value="1"/>
</dbReference>
<dbReference type="Pfam" id="PF03099">
    <property type="entry name" value="BPL_LplA_LipB"/>
    <property type="match status" value="1"/>
</dbReference>
<dbReference type="AlphaFoldDB" id="A0A1A7PW34"/>
<gene>
    <name evidence="8" type="ORF">QV06_02665</name>
</gene>
<comment type="caution">
    <text evidence="8">The sequence shown here is derived from an EMBL/GenBank/DDBJ whole genome shotgun (WGS) entry which is preliminary data.</text>
</comment>
<accession>A0A1A7PW34</accession>
<sequence>MNQQLLQQLADGKPHCYQQLSQTLNLTEDQLQNILTELTQQGIQIEQTETDCIWQPVAELLDHIYLQQTLPHNHLIVLPIIDSTNQYLLDHLSQLPNNSVCLAEYQTAGRGRRGRKWISPFAGQVIVSFYHCFPQHTQLSGLSLAIGIAVAQALTSLGYQQVQLKWPNDIWLAGKKLGGILIEMKQNPTSFDYQVVIGLGLNIHLPLDTSIDQPIAMLSQQKQVNRNQIIARLIQQINQVLSQFSTQGLTTLLTAWQQYDYFYKKPVKLLLEQQQICGIAMGINPLGELLLQTEQGDIQTFAIGEISLRAAG</sequence>
<dbReference type="STRING" id="505345.QV06_02665"/>
<dbReference type="InterPro" id="IPR003142">
    <property type="entry name" value="BPL_C"/>
</dbReference>
<keyword evidence="4" id="KW-0092">Biotin</keyword>
<dbReference type="InterPro" id="IPR045864">
    <property type="entry name" value="aa-tRNA-synth_II/BPL/LPL"/>
</dbReference>
<evidence type="ECO:0000256" key="3">
    <source>
        <dbReference type="ARBA" id="ARBA00022840"/>
    </source>
</evidence>
<dbReference type="EC" id="6.3.4.15" evidence="5"/>
<organism evidence="8 9">
    <name type="scientific">Gallibacterium genomosp. 3</name>
    <dbReference type="NCBI Taxonomy" id="505345"/>
    <lineage>
        <taxon>Bacteria</taxon>
        <taxon>Pseudomonadati</taxon>
        <taxon>Pseudomonadota</taxon>
        <taxon>Gammaproteobacteria</taxon>
        <taxon>Pasteurellales</taxon>
        <taxon>Pasteurellaceae</taxon>
        <taxon>Gallibacterium</taxon>
    </lineage>
</organism>
<keyword evidence="1 8" id="KW-0436">Ligase</keyword>
<dbReference type="NCBIfam" id="NF008847">
    <property type="entry name" value="PRK11886.1-2"/>
    <property type="match status" value="1"/>
</dbReference>
<evidence type="ECO:0000313" key="8">
    <source>
        <dbReference type="EMBL" id="OBX05365.1"/>
    </source>
</evidence>
<name>A0A1A7PW34_9PAST</name>
<dbReference type="GO" id="GO:0004077">
    <property type="term" value="F:biotin--[biotin carboxyl-carrier protein] ligase activity"/>
    <property type="evidence" value="ECO:0007669"/>
    <property type="project" value="UniProtKB-EC"/>
</dbReference>
<evidence type="ECO:0000256" key="5">
    <source>
        <dbReference type="ARBA" id="ARBA00024227"/>
    </source>
</evidence>
<dbReference type="GO" id="GO:0005737">
    <property type="term" value="C:cytoplasm"/>
    <property type="evidence" value="ECO:0007669"/>
    <property type="project" value="TreeGrafter"/>
</dbReference>
<dbReference type="Proteomes" id="UP000092626">
    <property type="component" value="Unassembled WGS sequence"/>
</dbReference>
<dbReference type="PROSITE" id="PS51733">
    <property type="entry name" value="BPL_LPL_CATALYTIC"/>
    <property type="match status" value="1"/>
</dbReference>
<dbReference type="InterPro" id="IPR004143">
    <property type="entry name" value="BPL_LPL_catalytic"/>
</dbReference>
<dbReference type="GO" id="GO:0005524">
    <property type="term" value="F:ATP binding"/>
    <property type="evidence" value="ECO:0007669"/>
    <property type="project" value="UniProtKB-KW"/>
</dbReference>
<evidence type="ECO:0000256" key="6">
    <source>
        <dbReference type="ARBA" id="ARBA00047846"/>
    </source>
</evidence>
<dbReference type="SUPFAM" id="SSF50037">
    <property type="entry name" value="C-terminal domain of transcriptional repressors"/>
    <property type="match status" value="1"/>
</dbReference>
<dbReference type="PATRIC" id="fig|505345.6.peg.543"/>
<evidence type="ECO:0000256" key="4">
    <source>
        <dbReference type="ARBA" id="ARBA00023267"/>
    </source>
</evidence>
<protein>
    <recommendedName>
        <fullName evidence="5">biotin--[biotin carboxyl-carrier protein] ligase</fullName>
        <ecNumber evidence="5">6.3.4.15</ecNumber>
    </recommendedName>
</protein>
<dbReference type="InterPro" id="IPR008988">
    <property type="entry name" value="Transcriptional_repressor_C"/>
</dbReference>
<keyword evidence="2" id="KW-0547">Nucleotide-binding</keyword>